<dbReference type="PANTHER" id="PTHR46401">
    <property type="entry name" value="GLYCOSYLTRANSFERASE WBBK-RELATED"/>
    <property type="match status" value="1"/>
</dbReference>
<dbReference type="GO" id="GO:0009103">
    <property type="term" value="P:lipopolysaccharide biosynthetic process"/>
    <property type="evidence" value="ECO:0007669"/>
    <property type="project" value="TreeGrafter"/>
</dbReference>
<feature type="non-terminal residue" evidence="2">
    <location>
        <position position="1"/>
    </location>
</feature>
<evidence type="ECO:0000313" key="2">
    <source>
        <dbReference type="EMBL" id="PZR78779.1"/>
    </source>
</evidence>
<evidence type="ECO:0000313" key="3">
    <source>
        <dbReference type="Proteomes" id="UP000248724"/>
    </source>
</evidence>
<comment type="caution">
    <text evidence="2">The sequence shown here is derived from an EMBL/GenBank/DDBJ whole genome shotgun (WGS) entry which is preliminary data.</text>
</comment>
<reference evidence="2 3" key="1">
    <citation type="journal article" date="2017" name="Nature">
        <title>Atmospheric trace gases support primary production in Antarctic desert surface soil.</title>
        <authorList>
            <person name="Ji M."/>
            <person name="Greening C."/>
            <person name="Vanwonterghem I."/>
            <person name="Carere C.R."/>
            <person name="Bay S.K."/>
            <person name="Steen J.A."/>
            <person name="Montgomery K."/>
            <person name="Lines T."/>
            <person name="Beardall J."/>
            <person name="van Dorst J."/>
            <person name="Snape I."/>
            <person name="Stott M.B."/>
            <person name="Hugenholtz P."/>
            <person name="Ferrari B.C."/>
        </authorList>
    </citation>
    <scope>NUCLEOTIDE SEQUENCE [LARGE SCALE GENOMIC DNA]</scope>
    <source>
        <strain evidence="2">RRmetagenome_bin12</strain>
    </source>
</reference>
<keyword evidence="1" id="KW-0808">Transferase</keyword>
<organism evidence="2 3">
    <name type="scientific">Candidatus Aeolococcus gillhamiae</name>
    <dbReference type="NCBI Taxonomy" id="3127015"/>
    <lineage>
        <taxon>Bacteria</taxon>
        <taxon>Bacillati</taxon>
        <taxon>Candidatus Dormiibacterota</taxon>
        <taxon>Candidatus Dormibacteria</taxon>
        <taxon>Candidatus Aeolococcales</taxon>
        <taxon>Candidatus Aeolococcaceae</taxon>
        <taxon>Candidatus Aeolococcus</taxon>
    </lineage>
</organism>
<dbReference type="Gene3D" id="3.40.50.2000">
    <property type="entry name" value="Glycogen Phosphorylase B"/>
    <property type="match status" value="2"/>
</dbReference>
<dbReference type="SUPFAM" id="SSF53756">
    <property type="entry name" value="UDP-Glycosyltransferase/glycogen phosphorylase"/>
    <property type="match status" value="1"/>
</dbReference>
<name>A0A2W5Z0E4_9BACT</name>
<dbReference type="Pfam" id="PF13692">
    <property type="entry name" value="Glyco_trans_1_4"/>
    <property type="match status" value="1"/>
</dbReference>
<evidence type="ECO:0000256" key="1">
    <source>
        <dbReference type="ARBA" id="ARBA00022679"/>
    </source>
</evidence>
<proteinExistence type="predicted"/>
<dbReference type="AlphaFoldDB" id="A0A2W5Z0E4"/>
<dbReference type="Proteomes" id="UP000248724">
    <property type="component" value="Unassembled WGS sequence"/>
</dbReference>
<protein>
    <submittedName>
        <fullName evidence="2">Glycosyltransferase family 1 protein</fullName>
    </submittedName>
</protein>
<accession>A0A2W5Z0E4</accession>
<dbReference type="GO" id="GO:0016757">
    <property type="term" value="F:glycosyltransferase activity"/>
    <property type="evidence" value="ECO:0007669"/>
    <property type="project" value="TreeGrafter"/>
</dbReference>
<dbReference type="EMBL" id="QHBU01000243">
    <property type="protein sequence ID" value="PZR78779.1"/>
    <property type="molecule type" value="Genomic_DNA"/>
</dbReference>
<sequence>MACGTPLVTTTGSAMAEVTGDAALLVPPGDADALAGALEAALAAGPDIAHRRRLGFEVAGRYTWERSAASHVEVYRSVTQN</sequence>
<gene>
    <name evidence="2" type="ORF">DLM65_12115</name>
</gene>
<dbReference type="PANTHER" id="PTHR46401:SF2">
    <property type="entry name" value="GLYCOSYLTRANSFERASE WBBK-RELATED"/>
    <property type="match status" value="1"/>
</dbReference>